<feature type="transmembrane region" description="Helical" evidence="5">
    <location>
        <begin position="178"/>
        <end position="198"/>
    </location>
</feature>
<dbReference type="PANTHER" id="PTHR30627">
    <property type="entry name" value="PEPTIDOGLYCAN D,D-TRANSPEPTIDASE"/>
    <property type="match status" value="1"/>
</dbReference>
<dbReference type="AlphaFoldDB" id="A0A1Q2LGA6"/>
<dbReference type="Pfam" id="PF03717">
    <property type="entry name" value="PBP_dimer"/>
    <property type="match status" value="1"/>
</dbReference>
<dbReference type="RefSeq" id="WP_254422481.1">
    <property type="nucleotide sequence ID" value="NZ_CP019645.1"/>
</dbReference>
<dbReference type="InterPro" id="IPR001460">
    <property type="entry name" value="PCN-bd_Tpept"/>
</dbReference>
<keyword evidence="5" id="KW-0812">Transmembrane</keyword>
<dbReference type="GO" id="GO:0004180">
    <property type="term" value="F:carboxypeptidase activity"/>
    <property type="evidence" value="ECO:0007669"/>
    <property type="project" value="UniProtKB-KW"/>
</dbReference>
<dbReference type="InterPro" id="IPR005311">
    <property type="entry name" value="PBP_dimer"/>
</dbReference>
<dbReference type="EMBL" id="CP019645">
    <property type="protein sequence ID" value="AQQ59458.1"/>
    <property type="molecule type" value="Genomic_DNA"/>
</dbReference>
<keyword evidence="8" id="KW-0132">Cell division</keyword>
<feature type="domain" description="Penicillin-binding protein transpeptidase" evidence="6">
    <location>
        <begin position="540"/>
        <end position="845"/>
    </location>
</feature>
<feature type="domain" description="Penicillin-binding protein dimerisation" evidence="7">
    <location>
        <begin position="228"/>
        <end position="496"/>
    </location>
</feature>
<keyword evidence="3 5" id="KW-0472">Membrane</keyword>
<feature type="compositionally biased region" description="Polar residues" evidence="4">
    <location>
        <begin position="27"/>
        <end position="60"/>
    </location>
</feature>
<feature type="compositionally biased region" description="Polar residues" evidence="4">
    <location>
        <begin position="84"/>
        <end position="98"/>
    </location>
</feature>
<reference evidence="8 9" key="1">
    <citation type="submission" date="2017-02" db="EMBL/GenBank/DDBJ databases">
        <title>Whole genome sequencing of Helicobacter bilis strain AAQJH.</title>
        <authorList>
            <person name="Conlan S."/>
            <person name="Thomas P.J."/>
            <person name="Mullikin J."/>
            <person name="Palmore T.N."/>
            <person name="Frank K.M."/>
            <person name="Segre J.A."/>
        </authorList>
    </citation>
    <scope>NUCLEOTIDE SEQUENCE [LARGE SCALE GENOMIC DNA]</scope>
    <source>
        <strain evidence="8 9">AAQJH</strain>
    </source>
</reference>
<keyword evidence="2" id="KW-0121">Carboxypeptidase</keyword>
<evidence type="ECO:0000256" key="3">
    <source>
        <dbReference type="ARBA" id="ARBA00023136"/>
    </source>
</evidence>
<evidence type="ECO:0000256" key="2">
    <source>
        <dbReference type="ARBA" id="ARBA00022645"/>
    </source>
</evidence>
<name>A0A1Q2LGA6_9HELI</name>
<dbReference type="Gene3D" id="3.40.710.10">
    <property type="entry name" value="DD-peptidase/beta-lactamase superfamily"/>
    <property type="match status" value="1"/>
</dbReference>
<feature type="region of interest" description="Disordered" evidence="4">
    <location>
        <begin position="137"/>
        <end position="161"/>
    </location>
</feature>
<dbReference type="Pfam" id="PF00905">
    <property type="entry name" value="Transpeptidase"/>
    <property type="match status" value="1"/>
</dbReference>
<dbReference type="InterPro" id="IPR050515">
    <property type="entry name" value="Beta-lactam/transpept"/>
</dbReference>
<feature type="compositionally biased region" description="Basic and acidic residues" evidence="4">
    <location>
        <begin position="10"/>
        <end position="26"/>
    </location>
</feature>
<evidence type="ECO:0000256" key="4">
    <source>
        <dbReference type="SAM" id="MobiDB-lite"/>
    </source>
</evidence>
<evidence type="ECO:0000313" key="8">
    <source>
        <dbReference type="EMBL" id="AQQ59458.1"/>
    </source>
</evidence>
<dbReference type="InterPro" id="IPR012338">
    <property type="entry name" value="Beta-lactam/transpept-like"/>
</dbReference>
<accession>A0A1Q2LGA6</accession>
<proteinExistence type="predicted"/>
<keyword evidence="5" id="KW-1133">Transmembrane helix</keyword>
<keyword evidence="2" id="KW-0378">Hydrolase</keyword>
<dbReference type="GO" id="GO:0005886">
    <property type="term" value="C:plasma membrane"/>
    <property type="evidence" value="ECO:0007669"/>
    <property type="project" value="TreeGrafter"/>
</dbReference>
<evidence type="ECO:0000313" key="9">
    <source>
        <dbReference type="Proteomes" id="UP000188298"/>
    </source>
</evidence>
<dbReference type="GO" id="GO:0051301">
    <property type="term" value="P:cell division"/>
    <property type="evidence" value="ECO:0007669"/>
    <property type="project" value="UniProtKB-KW"/>
</dbReference>
<keyword evidence="8" id="KW-0131">Cell cycle</keyword>
<dbReference type="PANTHER" id="PTHR30627:SF1">
    <property type="entry name" value="PEPTIDOGLYCAN D,D-TRANSPEPTIDASE FTSI"/>
    <property type="match status" value="1"/>
</dbReference>
<dbReference type="SUPFAM" id="SSF56519">
    <property type="entry name" value="Penicillin binding protein dimerisation domain"/>
    <property type="match status" value="1"/>
</dbReference>
<evidence type="ECO:0000256" key="5">
    <source>
        <dbReference type="SAM" id="Phobius"/>
    </source>
</evidence>
<comment type="subcellular location">
    <subcellularLocation>
        <location evidence="1">Membrane</location>
    </subcellularLocation>
</comment>
<evidence type="ECO:0000256" key="1">
    <source>
        <dbReference type="ARBA" id="ARBA00004370"/>
    </source>
</evidence>
<organism evidence="8 9">
    <name type="scientific">Helicobacter bilis</name>
    <dbReference type="NCBI Taxonomy" id="37372"/>
    <lineage>
        <taxon>Bacteria</taxon>
        <taxon>Pseudomonadati</taxon>
        <taxon>Campylobacterota</taxon>
        <taxon>Epsilonproteobacteria</taxon>
        <taxon>Campylobacterales</taxon>
        <taxon>Helicobacteraceae</taxon>
        <taxon>Helicobacter</taxon>
    </lineage>
</organism>
<dbReference type="Gene3D" id="3.90.1310.10">
    <property type="entry name" value="Penicillin-binding protein 2a (Domain 2)"/>
    <property type="match status" value="1"/>
</dbReference>
<evidence type="ECO:0000259" key="6">
    <source>
        <dbReference type="Pfam" id="PF00905"/>
    </source>
</evidence>
<protein>
    <submittedName>
        <fullName evidence="8">Cell division protein</fullName>
    </submittedName>
</protein>
<dbReference type="KEGG" id="hbl:XJ32_04400"/>
<feature type="region of interest" description="Disordered" evidence="4">
    <location>
        <begin position="78"/>
        <end position="101"/>
    </location>
</feature>
<gene>
    <name evidence="8" type="ORF">XJ32_04400</name>
</gene>
<dbReference type="Proteomes" id="UP000188298">
    <property type="component" value="Chromosome"/>
</dbReference>
<sequence>MRGSFGGDSKSNEKITLKDSLEDNHSLNKNQISKSNRPTPQQSQNSNANVYLFPSNNNIDENLRSSNDRDYAAADSVRVKIPQKPTNSHSSNSQTQLDKNQENIDSIMLDSIAENRFRLYDTPNENSFKITTLSNNEREKRKIQQDEVMPQKAQKIQQVDENEENISEEAKTQKAWRLFLVLGTFALCFVVFILAVYAKIIAKPPNMDPYNKKSRDYPWSVKADVDIAMRGQISSLDNYILTTSKKLYRVSIYVPSIYEEKRELLFQLLHLYADFDIKSLRDSIEKGGNALIATNVNSIDAANLRILNQKLARLGVYKKCTFTYINKTSLQDGEIKTLYARAQVTHEKGSQTPLDIEVLQTMQSFENGDITEENTLEKLNVLLVEYKNKDIDLSKECYTPIFTHNSDVKNNASTRIDRGLDIAVEKIERTYPFKNLMQPLLGFTNYGKKIINDKMYDDKMKLVAQSGVEKYRDGILSPKRDGKILGMADKGGNIILNRHAKTYERTDGFQVQLTIPLTLQSKIQDILNDAHKKYKAEQIVAGIMDPTTGEILALASSSSFNPNIGKRDKDIASKMRVAAAERSFEPGSTIKPLVFAYLANKKWINFQENFDLHDGIYQLRTYTIRDTTPLKSATAEQILIKSSNIGMTKLTRNLSGKQMQDMFQAFGIGESTGIDIANEATGLLPKPSILNREVEKGTASYGYGLRMTFIQLLRSYAPFNNGGFLVTPHVTKHFIAPDSKIFYPSIESPRQIISAENAAYMQKILHRVVKEGTGKRADVAGLIVGGKTGTARERKDGETIYNGSFFGYASDGKKTYTIGVVTYGSQANEDYYAGQTAAPVFAKIADLLAQEGYLERK</sequence>
<dbReference type="Gene3D" id="3.30.450.330">
    <property type="match status" value="1"/>
</dbReference>
<feature type="region of interest" description="Disordered" evidence="4">
    <location>
        <begin position="1"/>
        <end position="64"/>
    </location>
</feature>
<dbReference type="GO" id="GO:0071555">
    <property type="term" value="P:cell wall organization"/>
    <property type="evidence" value="ECO:0007669"/>
    <property type="project" value="TreeGrafter"/>
</dbReference>
<evidence type="ECO:0000259" key="7">
    <source>
        <dbReference type="Pfam" id="PF03717"/>
    </source>
</evidence>
<dbReference type="InterPro" id="IPR036138">
    <property type="entry name" value="PBP_dimer_sf"/>
</dbReference>
<keyword evidence="2" id="KW-0645">Protease</keyword>
<dbReference type="SUPFAM" id="SSF56601">
    <property type="entry name" value="beta-lactamase/transpeptidase-like"/>
    <property type="match status" value="1"/>
</dbReference>
<dbReference type="GO" id="GO:0008658">
    <property type="term" value="F:penicillin binding"/>
    <property type="evidence" value="ECO:0007669"/>
    <property type="project" value="InterPro"/>
</dbReference>